<protein>
    <submittedName>
        <fullName evidence="13">ABC transporter ATP-binding protein</fullName>
    </submittedName>
</protein>
<dbReference type="InterPro" id="IPR003593">
    <property type="entry name" value="AAA+_ATPase"/>
</dbReference>
<dbReference type="InterPro" id="IPR003439">
    <property type="entry name" value="ABC_transporter-like_ATP-bd"/>
</dbReference>
<dbReference type="PROSITE" id="PS00211">
    <property type="entry name" value="ABC_TRANSPORTER_1"/>
    <property type="match status" value="1"/>
</dbReference>
<sequence length="606" mass="65705">MSADQLDTLAATQSERLTRRGFAVMGVGIRREPAMFTLAVVFSLLFGVMTVADAWVLGWATDAVIRPSFERGEIVAGAMWAGIGLFLGAALLRMVGVIGRRLIGGVVFYRLVREDRLRVTRKYLQLPLRWHHRHPTGQLLSNANADVEATWSVFMPLPMAIGVVAMLVAAIGTMAAADPVLTLVGLVVFPLLFVVNAVYQRWQGPRLARAQSLRGDVSTVAHESFDGALVVKSLGREADETARFGRISEQLRDANIAVGRMRALFDPVIEALPNFGVLLVILIGASRIATGAADPGDVVQVAFLFTVVAMPVRAFGWVLGELPRAVVGWQRVRHVLDDDAHMPYGESTLPGSGALRLDVEHLEYSHPDAPGVPVVRDVDFTVPAGRVTALVGSTGSGKSTLTSLVTRLVDPDAGEVRYDGVPVTELSQQGLTEAVALVPQSTFLFDDTVRANIVLDRDVSDERVWDVLRDVQADGFVAALPNGLDTELGERGTSLSGGQRQRIALARALVRSPRLLVMDDATSALDPEVEQRILRALARRSESGAGPTVLVVAYRKATIGLADEVIFLVDGRIVDRGPHDMLRERSSAYRNIVDAYDQAREEVDHE</sequence>
<comment type="caution">
    <text evidence="13">The sequence shown here is derived from an EMBL/GenBank/DDBJ whole genome shotgun (WGS) entry which is preliminary data.</text>
</comment>
<evidence type="ECO:0000256" key="2">
    <source>
        <dbReference type="ARBA" id="ARBA00022448"/>
    </source>
</evidence>
<name>A0A3L8PMB9_9ACTN</name>
<feature type="domain" description="ABC transporter" evidence="11">
    <location>
        <begin position="357"/>
        <end position="595"/>
    </location>
</feature>
<gene>
    <name evidence="13" type="ORF">D9V41_08275</name>
</gene>
<dbReference type="Proteomes" id="UP000282515">
    <property type="component" value="Unassembled WGS sequence"/>
</dbReference>
<dbReference type="GO" id="GO:0016887">
    <property type="term" value="F:ATP hydrolysis activity"/>
    <property type="evidence" value="ECO:0007669"/>
    <property type="project" value="InterPro"/>
</dbReference>
<comment type="subcellular location">
    <subcellularLocation>
        <location evidence="1">Cell membrane</location>
        <topology evidence="1">Multi-pass membrane protein</topology>
    </subcellularLocation>
</comment>
<keyword evidence="14" id="KW-1185">Reference proteome</keyword>
<feature type="transmembrane region" description="Helical" evidence="10">
    <location>
        <begin position="271"/>
        <end position="289"/>
    </location>
</feature>
<dbReference type="SUPFAM" id="SSF52540">
    <property type="entry name" value="P-loop containing nucleoside triphosphate hydrolases"/>
    <property type="match status" value="1"/>
</dbReference>
<keyword evidence="7 10" id="KW-1133">Transmembrane helix</keyword>
<evidence type="ECO:0000259" key="12">
    <source>
        <dbReference type="PROSITE" id="PS50929"/>
    </source>
</evidence>
<keyword evidence="3" id="KW-1003">Cell membrane</keyword>
<evidence type="ECO:0000256" key="10">
    <source>
        <dbReference type="SAM" id="Phobius"/>
    </source>
</evidence>
<feature type="transmembrane region" description="Helical" evidence="10">
    <location>
        <begin position="180"/>
        <end position="199"/>
    </location>
</feature>
<evidence type="ECO:0000259" key="11">
    <source>
        <dbReference type="PROSITE" id="PS50893"/>
    </source>
</evidence>
<dbReference type="GO" id="GO:0005524">
    <property type="term" value="F:ATP binding"/>
    <property type="evidence" value="ECO:0007669"/>
    <property type="project" value="UniProtKB-KW"/>
</dbReference>
<dbReference type="Gene3D" id="3.40.50.300">
    <property type="entry name" value="P-loop containing nucleotide triphosphate hydrolases"/>
    <property type="match status" value="1"/>
</dbReference>
<dbReference type="InterPro" id="IPR011527">
    <property type="entry name" value="ABC1_TM_dom"/>
</dbReference>
<dbReference type="InterPro" id="IPR036640">
    <property type="entry name" value="ABC1_TM_sf"/>
</dbReference>
<dbReference type="FunFam" id="3.40.50.300:FF:000299">
    <property type="entry name" value="ABC transporter ATP-binding protein/permease"/>
    <property type="match status" value="1"/>
</dbReference>
<accession>A0A3L8PMB9</accession>
<keyword evidence="4 10" id="KW-0812">Transmembrane</keyword>
<dbReference type="PROSITE" id="PS50893">
    <property type="entry name" value="ABC_TRANSPORTER_2"/>
    <property type="match status" value="1"/>
</dbReference>
<dbReference type="PROSITE" id="PS50929">
    <property type="entry name" value="ABC_TM1F"/>
    <property type="match status" value="1"/>
</dbReference>
<dbReference type="RefSeq" id="WP_121794089.1">
    <property type="nucleotide sequence ID" value="NZ_RDBF01000005.1"/>
</dbReference>
<dbReference type="Gene3D" id="1.20.1560.10">
    <property type="entry name" value="ABC transporter type 1, transmembrane domain"/>
    <property type="match status" value="1"/>
</dbReference>
<keyword evidence="5" id="KW-0547">Nucleotide-binding</keyword>
<evidence type="ECO:0000256" key="9">
    <source>
        <dbReference type="ARBA" id="ARBA00061644"/>
    </source>
</evidence>
<reference evidence="13 14" key="1">
    <citation type="submission" date="2018-10" db="EMBL/GenBank/DDBJ databases">
        <title>Aeromicrobium sp. 9W16Y-2 whole genome shotgun sequence.</title>
        <authorList>
            <person name="Li F."/>
        </authorList>
    </citation>
    <scope>NUCLEOTIDE SEQUENCE [LARGE SCALE GENOMIC DNA]</scope>
    <source>
        <strain evidence="13 14">9W16Y-2</strain>
    </source>
</reference>
<keyword evidence="6 13" id="KW-0067">ATP-binding</keyword>
<comment type="similarity">
    <text evidence="9">Belongs to the ABC transporter superfamily. Lipid exporter (TC 3.A.1.106) family.</text>
</comment>
<dbReference type="AlphaFoldDB" id="A0A3L8PMB9"/>
<dbReference type="GO" id="GO:0140359">
    <property type="term" value="F:ABC-type transporter activity"/>
    <property type="evidence" value="ECO:0007669"/>
    <property type="project" value="InterPro"/>
</dbReference>
<dbReference type="GO" id="GO:0034040">
    <property type="term" value="F:ATPase-coupled lipid transmembrane transporter activity"/>
    <property type="evidence" value="ECO:0007669"/>
    <property type="project" value="TreeGrafter"/>
</dbReference>
<dbReference type="SUPFAM" id="SSF90123">
    <property type="entry name" value="ABC transporter transmembrane region"/>
    <property type="match status" value="1"/>
</dbReference>
<dbReference type="InterPro" id="IPR027417">
    <property type="entry name" value="P-loop_NTPase"/>
</dbReference>
<feature type="domain" description="ABC transmembrane type-1" evidence="12">
    <location>
        <begin position="38"/>
        <end position="324"/>
    </location>
</feature>
<feature type="transmembrane region" description="Helical" evidence="10">
    <location>
        <begin position="35"/>
        <end position="57"/>
    </location>
</feature>
<evidence type="ECO:0000313" key="14">
    <source>
        <dbReference type="Proteomes" id="UP000282515"/>
    </source>
</evidence>
<dbReference type="OrthoDB" id="5166472at2"/>
<dbReference type="InterPro" id="IPR017871">
    <property type="entry name" value="ABC_transporter-like_CS"/>
</dbReference>
<feature type="transmembrane region" description="Helical" evidence="10">
    <location>
        <begin position="77"/>
        <end position="95"/>
    </location>
</feature>
<keyword evidence="8 10" id="KW-0472">Membrane</keyword>
<dbReference type="PANTHER" id="PTHR24221:SF654">
    <property type="entry name" value="ATP-BINDING CASSETTE SUB-FAMILY B MEMBER 6"/>
    <property type="match status" value="1"/>
</dbReference>
<organism evidence="13 14">
    <name type="scientific">Aeromicrobium phragmitis</name>
    <dbReference type="NCBI Taxonomy" id="2478914"/>
    <lineage>
        <taxon>Bacteria</taxon>
        <taxon>Bacillati</taxon>
        <taxon>Actinomycetota</taxon>
        <taxon>Actinomycetes</taxon>
        <taxon>Propionibacteriales</taxon>
        <taxon>Nocardioidaceae</taxon>
        <taxon>Aeromicrobium</taxon>
    </lineage>
</organism>
<evidence type="ECO:0000256" key="1">
    <source>
        <dbReference type="ARBA" id="ARBA00004651"/>
    </source>
</evidence>
<evidence type="ECO:0000256" key="8">
    <source>
        <dbReference type="ARBA" id="ARBA00023136"/>
    </source>
</evidence>
<evidence type="ECO:0000256" key="5">
    <source>
        <dbReference type="ARBA" id="ARBA00022741"/>
    </source>
</evidence>
<evidence type="ECO:0000256" key="7">
    <source>
        <dbReference type="ARBA" id="ARBA00022989"/>
    </source>
</evidence>
<feature type="transmembrane region" description="Helical" evidence="10">
    <location>
        <begin position="301"/>
        <end position="320"/>
    </location>
</feature>
<dbReference type="EMBL" id="RDBF01000005">
    <property type="protein sequence ID" value="RLV55893.1"/>
    <property type="molecule type" value="Genomic_DNA"/>
</dbReference>
<dbReference type="PANTHER" id="PTHR24221">
    <property type="entry name" value="ATP-BINDING CASSETTE SUB-FAMILY B"/>
    <property type="match status" value="1"/>
</dbReference>
<proteinExistence type="inferred from homology"/>
<feature type="transmembrane region" description="Helical" evidence="10">
    <location>
        <begin position="153"/>
        <end position="174"/>
    </location>
</feature>
<dbReference type="Pfam" id="PF00005">
    <property type="entry name" value="ABC_tran"/>
    <property type="match status" value="1"/>
</dbReference>
<dbReference type="InterPro" id="IPR039421">
    <property type="entry name" value="Type_1_exporter"/>
</dbReference>
<keyword evidence="2" id="KW-0813">Transport</keyword>
<evidence type="ECO:0000313" key="13">
    <source>
        <dbReference type="EMBL" id="RLV55893.1"/>
    </source>
</evidence>
<evidence type="ECO:0000256" key="4">
    <source>
        <dbReference type="ARBA" id="ARBA00022692"/>
    </source>
</evidence>
<evidence type="ECO:0000256" key="6">
    <source>
        <dbReference type="ARBA" id="ARBA00022840"/>
    </source>
</evidence>
<dbReference type="SMART" id="SM00382">
    <property type="entry name" value="AAA"/>
    <property type="match status" value="1"/>
</dbReference>
<dbReference type="Pfam" id="PF00664">
    <property type="entry name" value="ABC_membrane"/>
    <property type="match status" value="1"/>
</dbReference>
<evidence type="ECO:0000256" key="3">
    <source>
        <dbReference type="ARBA" id="ARBA00022475"/>
    </source>
</evidence>
<dbReference type="GO" id="GO:0005886">
    <property type="term" value="C:plasma membrane"/>
    <property type="evidence" value="ECO:0007669"/>
    <property type="project" value="UniProtKB-SubCell"/>
</dbReference>